<dbReference type="AlphaFoldDB" id="A0A401GVE1"/>
<feature type="region of interest" description="Disordered" evidence="2">
    <location>
        <begin position="294"/>
        <end position="341"/>
    </location>
</feature>
<feature type="domain" description="GATA-type" evidence="3">
    <location>
        <begin position="237"/>
        <end position="295"/>
    </location>
</feature>
<dbReference type="OrthoDB" id="515401at2759"/>
<dbReference type="Pfam" id="PF00320">
    <property type="entry name" value="GATA"/>
    <property type="match status" value="1"/>
</dbReference>
<feature type="compositionally biased region" description="Low complexity" evidence="2">
    <location>
        <begin position="125"/>
        <end position="139"/>
    </location>
</feature>
<dbReference type="GO" id="GO:0043565">
    <property type="term" value="F:sequence-specific DNA binding"/>
    <property type="evidence" value="ECO:0007669"/>
    <property type="project" value="InterPro"/>
</dbReference>
<dbReference type="SMART" id="SM00401">
    <property type="entry name" value="ZnF_GATA"/>
    <property type="match status" value="1"/>
</dbReference>
<feature type="compositionally biased region" description="Polar residues" evidence="2">
    <location>
        <begin position="385"/>
        <end position="403"/>
    </location>
</feature>
<evidence type="ECO:0000256" key="1">
    <source>
        <dbReference type="PROSITE-ProRule" id="PRU00094"/>
    </source>
</evidence>
<dbReference type="GO" id="GO:0006355">
    <property type="term" value="P:regulation of DNA-templated transcription"/>
    <property type="evidence" value="ECO:0007669"/>
    <property type="project" value="InterPro"/>
</dbReference>
<feature type="compositionally biased region" description="Low complexity" evidence="2">
    <location>
        <begin position="30"/>
        <end position="40"/>
    </location>
</feature>
<evidence type="ECO:0000256" key="2">
    <source>
        <dbReference type="SAM" id="MobiDB-lite"/>
    </source>
</evidence>
<accession>A0A401GVE1</accession>
<proteinExistence type="predicted"/>
<gene>
    <name evidence="4" type="ORF">SCP_0900630</name>
</gene>
<dbReference type="SUPFAM" id="SSF57716">
    <property type="entry name" value="Glucocorticoid receptor-like (DNA-binding domain)"/>
    <property type="match status" value="1"/>
</dbReference>
<feature type="region of interest" description="Disordered" evidence="2">
    <location>
        <begin position="89"/>
        <end position="156"/>
    </location>
</feature>
<dbReference type="STRING" id="139825.A0A401GVE1"/>
<name>A0A401GVE1_9APHY</name>
<dbReference type="RefSeq" id="XP_027617098.1">
    <property type="nucleotide sequence ID" value="XM_027761297.1"/>
</dbReference>
<feature type="region of interest" description="Disordered" evidence="2">
    <location>
        <begin position="1"/>
        <end position="56"/>
    </location>
</feature>
<feature type="compositionally biased region" description="Basic and acidic residues" evidence="2">
    <location>
        <begin position="89"/>
        <end position="111"/>
    </location>
</feature>
<comment type="caution">
    <text evidence="4">The sequence shown here is derived from an EMBL/GenBank/DDBJ whole genome shotgun (WGS) entry which is preliminary data.</text>
</comment>
<feature type="compositionally biased region" description="Low complexity" evidence="2">
    <location>
        <begin position="308"/>
        <end position="321"/>
    </location>
</feature>
<feature type="compositionally biased region" description="Basic and acidic residues" evidence="2">
    <location>
        <begin position="406"/>
        <end position="419"/>
    </location>
</feature>
<evidence type="ECO:0000313" key="5">
    <source>
        <dbReference type="Proteomes" id="UP000287166"/>
    </source>
</evidence>
<dbReference type="InParanoid" id="A0A401GVE1"/>
<dbReference type="GO" id="GO:0008270">
    <property type="term" value="F:zinc ion binding"/>
    <property type="evidence" value="ECO:0007669"/>
    <property type="project" value="UniProtKB-KW"/>
</dbReference>
<evidence type="ECO:0000259" key="3">
    <source>
        <dbReference type="PROSITE" id="PS50114"/>
    </source>
</evidence>
<dbReference type="InterPro" id="IPR013088">
    <property type="entry name" value="Znf_NHR/GATA"/>
</dbReference>
<feature type="compositionally biased region" description="Polar residues" evidence="2">
    <location>
        <begin position="1"/>
        <end position="12"/>
    </location>
</feature>
<organism evidence="4 5">
    <name type="scientific">Sparassis crispa</name>
    <dbReference type="NCBI Taxonomy" id="139825"/>
    <lineage>
        <taxon>Eukaryota</taxon>
        <taxon>Fungi</taxon>
        <taxon>Dikarya</taxon>
        <taxon>Basidiomycota</taxon>
        <taxon>Agaricomycotina</taxon>
        <taxon>Agaricomycetes</taxon>
        <taxon>Polyporales</taxon>
        <taxon>Sparassidaceae</taxon>
        <taxon>Sparassis</taxon>
    </lineage>
</organism>
<evidence type="ECO:0000313" key="4">
    <source>
        <dbReference type="EMBL" id="GBE86185.1"/>
    </source>
</evidence>
<dbReference type="Gene3D" id="3.30.50.10">
    <property type="entry name" value="Erythroid Transcription Factor GATA-1, subunit A"/>
    <property type="match status" value="1"/>
</dbReference>
<dbReference type="GeneID" id="38783102"/>
<keyword evidence="1" id="KW-0479">Metal-binding</keyword>
<reference evidence="4 5" key="1">
    <citation type="journal article" date="2018" name="Sci. Rep.">
        <title>Genome sequence of the cauliflower mushroom Sparassis crispa (Hanabiratake) and its association with beneficial usage.</title>
        <authorList>
            <person name="Kiyama R."/>
            <person name="Furutani Y."/>
            <person name="Kawaguchi K."/>
            <person name="Nakanishi T."/>
        </authorList>
    </citation>
    <scope>NUCLEOTIDE SEQUENCE [LARGE SCALE GENOMIC DNA]</scope>
</reference>
<sequence length="419" mass="45497">MHGDSSPANTPRLQPIAPRDPPVPVDDTHPAPNTLSASATAPPPPKRSRTSTPAFPTHFDHHRWEFAPPLHPAHFYPLEYTPDHDMPHRVHSTDRHLTHHSEDMGHYDRPHSHPTPPPIATLHHSPAMSTSSLASSSISPSPPLPQQGATYYSHAPQNGMGPALTYTYSPGAQLGARYGPDSMVPPTPHHTSPYGVPSHGGQVSTRSIRPTMVPSQPYPGQASYIVHTDDAGTKLSDRVRRKCYNCRTTDTSTWRRSSLTPGKVLCNKCGLFERTHSRPRPDQFPHKRGPLVTATFKSSRTPPPAAPSPSISSSSSSSRLPPISPHMHALPPHHYNHPSIAPLMPRIDTHVQNSSPTSAGSITEIRSLLNSPDQAPAQGGEGESRTQNQSSRTLSPVQSSAGSSPRMERREAPSYRAGE</sequence>
<dbReference type="EMBL" id="BFAD01000009">
    <property type="protein sequence ID" value="GBE86185.1"/>
    <property type="molecule type" value="Genomic_DNA"/>
</dbReference>
<dbReference type="CDD" id="cd00202">
    <property type="entry name" value="ZnF_GATA"/>
    <property type="match status" value="1"/>
</dbReference>
<dbReference type="InterPro" id="IPR000679">
    <property type="entry name" value="Znf_GATA"/>
</dbReference>
<keyword evidence="1" id="KW-0863">Zinc-finger</keyword>
<keyword evidence="1" id="KW-0862">Zinc</keyword>
<feature type="region of interest" description="Disordered" evidence="2">
    <location>
        <begin position="370"/>
        <end position="419"/>
    </location>
</feature>
<protein>
    <recommendedName>
        <fullName evidence="3">GATA-type domain-containing protein</fullName>
    </recommendedName>
</protein>
<dbReference type="Proteomes" id="UP000287166">
    <property type="component" value="Unassembled WGS sequence"/>
</dbReference>
<keyword evidence="5" id="KW-1185">Reference proteome</keyword>
<feature type="region of interest" description="Disordered" evidence="2">
    <location>
        <begin position="177"/>
        <end position="208"/>
    </location>
</feature>
<dbReference type="PROSITE" id="PS50114">
    <property type="entry name" value="GATA_ZN_FINGER_2"/>
    <property type="match status" value="1"/>
</dbReference>